<keyword evidence="2" id="KW-1185">Reference proteome</keyword>
<dbReference type="Proteomes" id="UP001590951">
    <property type="component" value="Unassembled WGS sequence"/>
</dbReference>
<protein>
    <submittedName>
        <fullName evidence="1">Uncharacterized protein</fullName>
    </submittedName>
</protein>
<comment type="caution">
    <text evidence="1">The sequence shown here is derived from an EMBL/GenBank/DDBJ whole genome shotgun (WGS) entry which is preliminary data.</text>
</comment>
<dbReference type="InterPro" id="IPR016639">
    <property type="entry name" value="GST_Omega/GSH"/>
</dbReference>
<dbReference type="InterPro" id="IPR036282">
    <property type="entry name" value="Glutathione-S-Trfase_C_sf"/>
</dbReference>
<dbReference type="PANTHER" id="PTHR32419">
    <property type="entry name" value="GLUTATHIONYL-HYDROQUINONE REDUCTASE"/>
    <property type="match status" value="1"/>
</dbReference>
<evidence type="ECO:0000313" key="1">
    <source>
        <dbReference type="EMBL" id="KAL2054379.1"/>
    </source>
</evidence>
<dbReference type="PANTHER" id="PTHR32419:SF6">
    <property type="entry name" value="GLUTATHIONE S-TRANSFERASE OMEGA-LIKE 1-RELATED"/>
    <property type="match status" value="1"/>
</dbReference>
<proteinExistence type="predicted"/>
<reference evidence="1 2" key="1">
    <citation type="submission" date="2024-09" db="EMBL/GenBank/DDBJ databases">
        <title>Rethinking Asexuality: The Enigmatic Case of Functional Sexual Genes in Lepraria (Stereocaulaceae).</title>
        <authorList>
            <person name="Doellman M."/>
            <person name="Sun Y."/>
            <person name="Barcenas-Pena A."/>
            <person name="Lumbsch H.T."/>
            <person name="Grewe F."/>
        </authorList>
    </citation>
    <scope>NUCLEOTIDE SEQUENCE [LARGE SCALE GENOMIC DNA]</scope>
    <source>
        <strain evidence="1 2">Grewe 0041</strain>
    </source>
</reference>
<name>A0ABR4BC46_9LECA</name>
<gene>
    <name evidence="1" type="ORF">ABVK25_005520</name>
</gene>
<dbReference type="Gene3D" id="1.20.1050.10">
    <property type="match status" value="1"/>
</dbReference>
<dbReference type="EMBL" id="JBHFEH010000016">
    <property type="protein sequence ID" value="KAL2054379.1"/>
    <property type="molecule type" value="Genomic_DNA"/>
</dbReference>
<sequence>MMPGLNTGVYKVGFASTQEDYEKNSRIVFETLDRLEKMLADHQRLYLLVNRNPTEVDIKLYTNLVHFERNLPTVFQIDVEKYKTWIPAIEPVAEKLLLEC</sequence>
<organism evidence="1 2">
    <name type="scientific">Lepraria finkii</name>
    <dbReference type="NCBI Taxonomy" id="1340010"/>
    <lineage>
        <taxon>Eukaryota</taxon>
        <taxon>Fungi</taxon>
        <taxon>Dikarya</taxon>
        <taxon>Ascomycota</taxon>
        <taxon>Pezizomycotina</taxon>
        <taxon>Lecanoromycetes</taxon>
        <taxon>OSLEUM clade</taxon>
        <taxon>Lecanoromycetidae</taxon>
        <taxon>Lecanorales</taxon>
        <taxon>Lecanorineae</taxon>
        <taxon>Stereocaulaceae</taxon>
        <taxon>Lepraria</taxon>
    </lineage>
</organism>
<accession>A0ABR4BC46</accession>
<evidence type="ECO:0000313" key="2">
    <source>
        <dbReference type="Proteomes" id="UP001590951"/>
    </source>
</evidence>
<dbReference type="SUPFAM" id="SSF47616">
    <property type="entry name" value="GST C-terminal domain-like"/>
    <property type="match status" value="1"/>
</dbReference>